<dbReference type="Pfam" id="PF10756">
    <property type="entry name" value="bPH_6"/>
    <property type="match status" value="1"/>
</dbReference>
<dbReference type="EMBL" id="CP021417">
    <property type="protein sequence ID" value="ARU46215.1"/>
    <property type="molecule type" value="Genomic_DNA"/>
</dbReference>
<dbReference type="GeneID" id="75007925"/>
<keyword evidence="2" id="KW-0472">Membrane</keyword>
<name>A0A7Y4P7W5_9CORY</name>
<proteinExistence type="predicted"/>
<evidence type="ECO:0000313" key="5">
    <source>
        <dbReference type="Proteomes" id="UP000195652"/>
    </source>
</evidence>
<dbReference type="KEGG" id="csil:CBE74_06630"/>
<evidence type="ECO:0000313" key="4">
    <source>
        <dbReference type="EMBL" id="ARU46215.1"/>
    </source>
</evidence>
<dbReference type="OrthoDB" id="5191452at2"/>
<feature type="region of interest" description="Disordered" evidence="1">
    <location>
        <begin position="1"/>
        <end position="21"/>
    </location>
</feature>
<sequence length="188" mass="20964">MDAQSEENVKLGSPSSEARSGRLTEAEIHQYVAQDAPLTTTKPWEQVVTSRKLKIWAWVSAAVVLGLHIFLAIVVAIGDTGTTVTLIDQWGYLLVGVVFAGLFFLALSRPRVRVNEDGVDVRNFIGSRFYPWVLVYGLNFPEGSRMARLELPDFEYVPLWAFQSADGLAGLQAVERFRALEANYMPED</sequence>
<feature type="domain" description="Low molecular weight protein antigen 6 PH" evidence="3">
    <location>
        <begin position="109"/>
        <end position="178"/>
    </location>
</feature>
<dbReference type="InterPro" id="IPR019692">
    <property type="entry name" value="CFP-6_PH"/>
</dbReference>
<dbReference type="Proteomes" id="UP000195652">
    <property type="component" value="Chromosome"/>
</dbReference>
<reference evidence="4 5" key="2">
    <citation type="journal article" date="2020" name="Antonie Van Leeuwenhoek">
        <title>Phylogenomic characterisation of a novel corynebacterial species pathogenic to animals.</title>
        <authorList>
            <person name="Moller J."/>
            <person name="Musella L."/>
            <person name="Melnikov V."/>
            <person name="Geissdorfer W."/>
            <person name="Burkovski A."/>
            <person name="Sangal V."/>
        </authorList>
    </citation>
    <scope>NUCLEOTIDE SEQUENCE [LARGE SCALE GENOMIC DNA]</scope>
    <source>
        <strain evidence="4 5">PO100/5</strain>
    </source>
</reference>
<organism evidence="4 5">
    <name type="scientific">Corynebacterium silvaticum</name>
    <dbReference type="NCBI Taxonomy" id="2320431"/>
    <lineage>
        <taxon>Bacteria</taxon>
        <taxon>Bacillati</taxon>
        <taxon>Actinomycetota</taxon>
        <taxon>Actinomycetes</taxon>
        <taxon>Mycobacteriales</taxon>
        <taxon>Corynebacteriaceae</taxon>
        <taxon>Corynebacterium</taxon>
    </lineage>
</organism>
<reference evidence="4 5" key="3">
    <citation type="journal article" date="2020" name="Int. J. Syst. Evol. Microbiol.">
        <title>Corynebacterium silvaticum sp. nov., a unique group of NTTB corynebacteria in wild boar and roe deer.</title>
        <authorList>
            <person name="Dangel A."/>
            <person name="Berger A."/>
            <person name="Rau J."/>
            <person name="Eisenberg T."/>
            <person name="Kampfer P."/>
            <person name="Margos G."/>
            <person name="Contzen M."/>
            <person name="Busse H.J."/>
            <person name="Konrad R."/>
            <person name="Peters M."/>
            <person name="Sting R."/>
            <person name="Sing A."/>
        </authorList>
    </citation>
    <scope>NUCLEOTIDE SEQUENCE [LARGE SCALE GENOMIC DNA]</scope>
    <source>
        <strain evidence="4 5">PO100/5</strain>
    </source>
</reference>
<reference evidence="4 5" key="4">
    <citation type="journal article" date="2020" name="PLoS ONE">
        <title>Taxonomic classification of strain PO100/5 shows a broader geographic distribution and genetic markers of the recently described Corynebacterium silvaticum.</title>
        <authorList>
            <person name="Viana M.V.C."/>
            <person name="Profeta R."/>
            <person name="da Silva A.L."/>
            <person name="Hurtado R."/>
            <person name="Cerqueira J.C."/>
            <person name="Ribeiro B.F.S."/>
            <person name="Almeida M.O."/>
            <person name="Morais-Rodrigues F."/>
            <person name="Soares S.C."/>
            <person name="Oliveira M."/>
            <person name="Tavares L."/>
            <person name="Figueiredo H."/>
            <person name="Wattam A.R."/>
            <person name="Barh D."/>
            <person name="Ghosh P."/>
            <person name="Silva A."/>
            <person name="Azevedo V."/>
        </authorList>
    </citation>
    <scope>NUCLEOTIDE SEQUENCE [LARGE SCALE GENOMIC DNA]</scope>
    <source>
        <strain evidence="4 5">PO100/5</strain>
    </source>
</reference>
<feature type="transmembrane region" description="Helical" evidence="2">
    <location>
        <begin position="90"/>
        <end position="107"/>
    </location>
</feature>
<evidence type="ECO:0000256" key="1">
    <source>
        <dbReference type="SAM" id="MobiDB-lite"/>
    </source>
</evidence>
<evidence type="ECO:0000256" key="2">
    <source>
        <dbReference type="SAM" id="Phobius"/>
    </source>
</evidence>
<evidence type="ECO:0000259" key="3">
    <source>
        <dbReference type="Pfam" id="PF10756"/>
    </source>
</evidence>
<keyword evidence="5" id="KW-1185">Reference proteome</keyword>
<feature type="transmembrane region" description="Helical" evidence="2">
    <location>
        <begin position="55"/>
        <end position="78"/>
    </location>
</feature>
<keyword evidence="2" id="KW-0812">Transmembrane</keyword>
<keyword evidence="2" id="KW-1133">Transmembrane helix</keyword>
<dbReference type="AlphaFoldDB" id="A0A7Y4P7W5"/>
<gene>
    <name evidence="4" type="ORF">CBE74_06630</name>
</gene>
<accession>A0A7Y4P7W5</accession>
<reference evidence="4 5" key="1">
    <citation type="journal article" date="2014" name="BMC Vet. Res.">
        <title>First report of Corynebacterium pseudotuberculosis from caseous lymphadenitis lesions in Black Alentejano pig (Sus scrofa domesticus).</title>
        <authorList>
            <person name="Oliveira M."/>
            <person name="Barroco C."/>
            <person name="Mottola C."/>
            <person name="Santos R."/>
            <person name="Lemsaddek A."/>
            <person name="Tavares L."/>
            <person name="Semedo-Lemsaddek T."/>
        </authorList>
    </citation>
    <scope>NUCLEOTIDE SEQUENCE [LARGE SCALE GENOMIC DNA]</scope>
    <source>
        <strain evidence="4 5">PO100/5</strain>
    </source>
</reference>
<protein>
    <submittedName>
        <fullName evidence="4">PH domain-containing protein</fullName>
    </submittedName>
</protein>
<dbReference type="RefSeq" id="WP_087454030.1">
    <property type="nucleotide sequence ID" value="NZ_CP021417.2"/>
</dbReference>